<dbReference type="Pfam" id="PF00696">
    <property type="entry name" value="AA_kinase"/>
    <property type="match status" value="1"/>
</dbReference>
<dbReference type="PANTHER" id="PTHR43654">
    <property type="entry name" value="GLUTAMATE 5-KINASE"/>
    <property type="match status" value="1"/>
</dbReference>
<keyword evidence="7" id="KW-0067">ATP-binding</keyword>
<evidence type="ECO:0000256" key="1">
    <source>
        <dbReference type="ARBA" id="ARBA00022490"/>
    </source>
</evidence>
<dbReference type="InterPro" id="IPR036974">
    <property type="entry name" value="PUA_sf"/>
</dbReference>
<sequence length="617" mass="66728">MCLIEGDRGAPEMREQPVLTAYFRRSRPKSSDEHLFDGNDAELLLSYKSGHCRRYQTSVSPGEEQEKVNGVISPKRRTMTDPGVALSTHTNVLDTIDNWDAMTKEKKGIPSRTIVIKLGSSSIVHETTHQTLLSTLSAIVETVVHLKRDGHKVALVSSGAIAVGLKRMEMMKKPDSLSGKQALAAIGQGRLIALWDNLFGQLEQPIAQILLTRGDIADRVRYVNAVNTLKELLSMGVIPIVNENDTISVSVSTLPNRSSKPMLIEIQEIKFGDNDTLSAITASMIHADYLFLLTDVDGLYTSNPRKDPEARQIEVVDSVAEIRKQVSTTTFGSSLGTGGMETKLIAADIATAAGVTTVISSSKHPENIFRIIDYDLRARRQSSSLSASTSSNSSSGSPSTSTSTSATPRPPHTLFTAARVPMRDLKSWTAHTLNPSGSVIIDSGAYHVLSKRESGGRLLSAGVAGVVGAFAAGQAVRIVIRPFVGHKEREEERHAYLKALEMTRPSSPTTAAAAFDTEAEARGEADVDVEDARQAVQHAEKGEEKPHDVAVTGEPEEWEANFIEVGRGLANYNSAQIMAVKGLNSSMLPQILGYADSEYVVENVTIRLPFTSPPSFA</sequence>
<evidence type="ECO:0000256" key="4">
    <source>
        <dbReference type="ARBA" id="ARBA00022679"/>
    </source>
</evidence>
<keyword evidence="1" id="KW-0963">Cytoplasm</keyword>
<dbReference type="OrthoDB" id="409889at2759"/>
<dbReference type="InterPro" id="IPR036393">
    <property type="entry name" value="AceGlu_kinase-like_sf"/>
</dbReference>
<dbReference type="GO" id="GO:0004349">
    <property type="term" value="F:glutamate 5-kinase activity"/>
    <property type="evidence" value="ECO:0007669"/>
    <property type="project" value="InterPro"/>
</dbReference>
<dbReference type="PROSITE" id="PS50890">
    <property type="entry name" value="PUA"/>
    <property type="match status" value="1"/>
</dbReference>
<keyword evidence="5" id="KW-0547">Nucleotide-binding</keyword>
<evidence type="ECO:0000313" key="11">
    <source>
        <dbReference type="Proteomes" id="UP000567179"/>
    </source>
</evidence>
<dbReference type="InterPro" id="IPR001048">
    <property type="entry name" value="Asp/Glu/Uridylate_kinase"/>
</dbReference>
<feature type="domain" description="Aspartate/glutamate/uridylate kinase" evidence="9">
    <location>
        <begin position="113"/>
        <end position="358"/>
    </location>
</feature>
<dbReference type="InterPro" id="IPR005715">
    <property type="entry name" value="Glu_5kinase/COase_Synthase"/>
</dbReference>
<dbReference type="Proteomes" id="UP000567179">
    <property type="component" value="Unassembled WGS sequence"/>
</dbReference>
<dbReference type="InterPro" id="IPR041739">
    <property type="entry name" value="G5K_ProB"/>
</dbReference>
<dbReference type="FunFam" id="3.40.1160.10:FF:000006">
    <property type="entry name" value="Glutamate 5-kinase"/>
    <property type="match status" value="1"/>
</dbReference>
<evidence type="ECO:0000256" key="7">
    <source>
        <dbReference type="ARBA" id="ARBA00022840"/>
    </source>
</evidence>
<dbReference type="InterPro" id="IPR015947">
    <property type="entry name" value="PUA-like_sf"/>
</dbReference>
<dbReference type="InterPro" id="IPR001057">
    <property type="entry name" value="Glu/AcGlu_kinase"/>
</dbReference>
<evidence type="ECO:0000256" key="8">
    <source>
        <dbReference type="SAM" id="MobiDB-lite"/>
    </source>
</evidence>
<proteinExistence type="inferred from homology"/>
<dbReference type="GO" id="GO:1901607">
    <property type="term" value="P:alpha-amino acid biosynthetic process"/>
    <property type="evidence" value="ECO:0007669"/>
    <property type="project" value="UniProtKB-ARBA"/>
</dbReference>
<dbReference type="GO" id="GO:0003723">
    <property type="term" value="F:RNA binding"/>
    <property type="evidence" value="ECO:0007669"/>
    <property type="project" value="InterPro"/>
</dbReference>
<dbReference type="CDD" id="cd04242">
    <property type="entry name" value="AAK_G5K_ProB"/>
    <property type="match status" value="1"/>
</dbReference>
<reference evidence="10 11" key="1">
    <citation type="journal article" date="2020" name="ISME J.">
        <title>Uncovering the hidden diversity of litter-decomposition mechanisms in mushroom-forming fungi.</title>
        <authorList>
            <person name="Floudas D."/>
            <person name="Bentzer J."/>
            <person name="Ahren D."/>
            <person name="Johansson T."/>
            <person name="Persson P."/>
            <person name="Tunlid A."/>
        </authorList>
    </citation>
    <scope>NUCLEOTIDE SEQUENCE [LARGE SCALE GENOMIC DNA]</scope>
    <source>
        <strain evidence="10 11">CBS 101986</strain>
    </source>
</reference>
<dbReference type="EMBL" id="JAACJJ010000031">
    <property type="protein sequence ID" value="KAF5318144.1"/>
    <property type="molecule type" value="Genomic_DNA"/>
</dbReference>
<dbReference type="PANTHER" id="PTHR43654:SF3">
    <property type="entry name" value="GLUTAMATE 5-KINASE"/>
    <property type="match status" value="1"/>
</dbReference>
<evidence type="ECO:0000256" key="2">
    <source>
        <dbReference type="ARBA" id="ARBA00022605"/>
    </source>
</evidence>
<dbReference type="GO" id="GO:0005524">
    <property type="term" value="F:ATP binding"/>
    <property type="evidence" value="ECO:0007669"/>
    <property type="project" value="UniProtKB-KW"/>
</dbReference>
<protein>
    <recommendedName>
        <fullName evidence="9">Aspartate/glutamate/uridylate kinase domain-containing protein</fullName>
    </recommendedName>
</protein>
<dbReference type="AlphaFoldDB" id="A0A8H5B7Q1"/>
<feature type="compositionally biased region" description="Low complexity" evidence="8">
    <location>
        <begin position="383"/>
        <end position="407"/>
    </location>
</feature>
<evidence type="ECO:0000313" key="10">
    <source>
        <dbReference type="EMBL" id="KAF5318144.1"/>
    </source>
</evidence>
<dbReference type="PROSITE" id="PS00902">
    <property type="entry name" value="GLUTAMATE_5_KINASE"/>
    <property type="match status" value="1"/>
</dbReference>
<dbReference type="Gene3D" id="2.30.130.10">
    <property type="entry name" value="PUA domain"/>
    <property type="match status" value="1"/>
</dbReference>
<keyword evidence="4" id="KW-0808">Transferase</keyword>
<keyword evidence="2" id="KW-0028">Amino-acid biosynthesis</keyword>
<evidence type="ECO:0000256" key="5">
    <source>
        <dbReference type="ARBA" id="ARBA00022741"/>
    </source>
</evidence>
<comment type="caution">
    <text evidence="10">The sequence shown here is derived from an EMBL/GenBank/DDBJ whole genome shotgun (WGS) entry which is preliminary data.</text>
</comment>
<accession>A0A8H5B7Q1</accession>
<feature type="region of interest" description="Disordered" evidence="8">
    <location>
        <begin position="383"/>
        <end position="413"/>
    </location>
</feature>
<dbReference type="NCBIfam" id="TIGR01027">
    <property type="entry name" value="proB"/>
    <property type="match status" value="1"/>
</dbReference>
<dbReference type="CDD" id="cd21157">
    <property type="entry name" value="PUA_G5K"/>
    <property type="match status" value="1"/>
</dbReference>
<keyword evidence="11" id="KW-1185">Reference proteome</keyword>
<keyword evidence="3" id="KW-0641">Proline biosynthesis</keyword>
<dbReference type="Gene3D" id="3.40.1160.10">
    <property type="entry name" value="Acetylglutamate kinase-like"/>
    <property type="match status" value="1"/>
</dbReference>
<organism evidence="10 11">
    <name type="scientific">Psilocybe cf. subviscida</name>
    <dbReference type="NCBI Taxonomy" id="2480587"/>
    <lineage>
        <taxon>Eukaryota</taxon>
        <taxon>Fungi</taxon>
        <taxon>Dikarya</taxon>
        <taxon>Basidiomycota</taxon>
        <taxon>Agaricomycotina</taxon>
        <taxon>Agaricomycetes</taxon>
        <taxon>Agaricomycetidae</taxon>
        <taxon>Agaricales</taxon>
        <taxon>Agaricineae</taxon>
        <taxon>Strophariaceae</taxon>
        <taxon>Psilocybe</taxon>
    </lineage>
</organism>
<dbReference type="PRINTS" id="PR00474">
    <property type="entry name" value="GLU5KINASE"/>
</dbReference>
<dbReference type="InterPro" id="IPR019797">
    <property type="entry name" value="Glutamate_5-kinase_CS"/>
</dbReference>
<dbReference type="SUPFAM" id="SSF53633">
    <property type="entry name" value="Carbamate kinase-like"/>
    <property type="match status" value="1"/>
</dbReference>
<evidence type="ECO:0000256" key="6">
    <source>
        <dbReference type="ARBA" id="ARBA00022777"/>
    </source>
</evidence>
<dbReference type="HAMAP" id="MF_00456">
    <property type="entry name" value="ProB"/>
    <property type="match status" value="1"/>
</dbReference>
<evidence type="ECO:0000259" key="9">
    <source>
        <dbReference type="Pfam" id="PF00696"/>
    </source>
</evidence>
<gene>
    <name evidence="10" type="ORF">D9619_012202</name>
</gene>
<name>A0A8H5B7Q1_9AGAR</name>
<evidence type="ECO:0000256" key="3">
    <source>
        <dbReference type="ARBA" id="ARBA00022650"/>
    </source>
</evidence>
<dbReference type="GO" id="GO:0005829">
    <property type="term" value="C:cytosol"/>
    <property type="evidence" value="ECO:0007669"/>
    <property type="project" value="TreeGrafter"/>
</dbReference>
<dbReference type="SUPFAM" id="SSF88697">
    <property type="entry name" value="PUA domain-like"/>
    <property type="match status" value="1"/>
</dbReference>
<keyword evidence="6" id="KW-0418">Kinase</keyword>